<feature type="compositionally biased region" description="Basic and acidic residues" evidence="1">
    <location>
        <begin position="129"/>
        <end position="152"/>
    </location>
</feature>
<feature type="region of interest" description="Disordered" evidence="1">
    <location>
        <begin position="115"/>
        <end position="168"/>
    </location>
</feature>
<gene>
    <name evidence="3" type="ORF">H8704_09250</name>
</gene>
<name>A0ABR7N2S1_9FIRM</name>
<sequence length="299" mass="33354">MKKQDRDKRAEQIADAIGELPEQMICDALEFEKIRRKQKRKRRHRIEAFGGLVAAAVICIIVLYGSDHTLISGRTADIDKTEEKTALKASDQMQSASQEELDIWCMASGPEDEVTVYSDCQDESSDENADVKKERGTDNQKESRGESKDKETAPMPEKNTSDNDPVSAGEQLQAGERQLLHTNIIGKGENKKVQFTLQFGETDNRISYTLKASGLSMELIAENDKEQKKIILQGNKKSKITCVSGTQIGCSLRSADITDKTVSPSISVSKKNNKTGERIKGEIKVEQRGGKYYLYLTEQ</sequence>
<keyword evidence="2" id="KW-0812">Transmembrane</keyword>
<comment type="caution">
    <text evidence="3">The sequence shown here is derived from an EMBL/GenBank/DDBJ whole genome shotgun (WGS) entry which is preliminary data.</text>
</comment>
<evidence type="ECO:0000256" key="2">
    <source>
        <dbReference type="SAM" id="Phobius"/>
    </source>
</evidence>
<proteinExistence type="predicted"/>
<reference evidence="3 4" key="1">
    <citation type="submission" date="2020-08" db="EMBL/GenBank/DDBJ databases">
        <title>Genome public.</title>
        <authorList>
            <person name="Liu C."/>
            <person name="Sun Q."/>
        </authorList>
    </citation>
    <scope>NUCLEOTIDE SEQUENCE [LARGE SCALE GENOMIC DNA]</scope>
    <source>
        <strain evidence="3 4">NSJ-37</strain>
    </source>
</reference>
<keyword evidence="2" id="KW-0472">Membrane</keyword>
<evidence type="ECO:0000256" key="1">
    <source>
        <dbReference type="SAM" id="MobiDB-lite"/>
    </source>
</evidence>
<protein>
    <submittedName>
        <fullName evidence="3">Uncharacterized protein</fullName>
    </submittedName>
</protein>
<evidence type="ECO:0000313" key="4">
    <source>
        <dbReference type="Proteomes" id="UP000606193"/>
    </source>
</evidence>
<feature type="compositionally biased region" description="Acidic residues" evidence="1">
    <location>
        <begin position="115"/>
        <end position="128"/>
    </location>
</feature>
<keyword evidence="2" id="KW-1133">Transmembrane helix</keyword>
<evidence type="ECO:0000313" key="3">
    <source>
        <dbReference type="EMBL" id="MBC8562809.1"/>
    </source>
</evidence>
<keyword evidence="4" id="KW-1185">Reference proteome</keyword>
<dbReference type="Proteomes" id="UP000606193">
    <property type="component" value="Unassembled WGS sequence"/>
</dbReference>
<accession>A0ABR7N2S1</accession>
<feature type="transmembrane region" description="Helical" evidence="2">
    <location>
        <begin position="46"/>
        <end position="65"/>
    </location>
</feature>
<dbReference type="EMBL" id="JACRSX010000012">
    <property type="protein sequence ID" value="MBC8562809.1"/>
    <property type="molecule type" value="Genomic_DNA"/>
</dbReference>
<organism evidence="3 4">
    <name type="scientific">Jutongia huaianensis</name>
    <dbReference type="NCBI Taxonomy" id="2763668"/>
    <lineage>
        <taxon>Bacteria</taxon>
        <taxon>Bacillati</taxon>
        <taxon>Bacillota</taxon>
        <taxon>Clostridia</taxon>
        <taxon>Lachnospirales</taxon>
        <taxon>Lachnospiraceae</taxon>
        <taxon>Jutongia</taxon>
    </lineage>
</organism>
<dbReference type="RefSeq" id="WP_249298072.1">
    <property type="nucleotide sequence ID" value="NZ_JACRSX010000012.1"/>
</dbReference>